<evidence type="ECO:0000256" key="1">
    <source>
        <dbReference type="ARBA" id="ARBA00000900"/>
    </source>
</evidence>
<dbReference type="PROSITE" id="PS50089">
    <property type="entry name" value="ZF_RING_2"/>
    <property type="match status" value="1"/>
</dbReference>
<dbReference type="InterPro" id="IPR013083">
    <property type="entry name" value="Znf_RING/FYVE/PHD"/>
</dbReference>
<feature type="compositionally biased region" description="Polar residues" evidence="13">
    <location>
        <begin position="476"/>
        <end position="488"/>
    </location>
</feature>
<feature type="region of interest" description="Disordered" evidence="13">
    <location>
        <begin position="289"/>
        <end position="317"/>
    </location>
</feature>
<evidence type="ECO:0000256" key="4">
    <source>
        <dbReference type="ARBA" id="ARBA00012483"/>
    </source>
</evidence>
<evidence type="ECO:0000256" key="5">
    <source>
        <dbReference type="ARBA" id="ARBA00022490"/>
    </source>
</evidence>
<evidence type="ECO:0000313" key="15">
    <source>
        <dbReference type="EMBL" id="CAD7078145.1"/>
    </source>
</evidence>
<evidence type="ECO:0000256" key="3">
    <source>
        <dbReference type="ARBA" id="ARBA00004906"/>
    </source>
</evidence>
<evidence type="ECO:0000256" key="7">
    <source>
        <dbReference type="ARBA" id="ARBA00022679"/>
    </source>
</evidence>
<keyword evidence="10" id="KW-0862">Zinc</keyword>
<dbReference type="InterPro" id="IPR057634">
    <property type="entry name" value="PAH_ZNF598/HEL2"/>
</dbReference>
<dbReference type="GO" id="GO:0061630">
    <property type="term" value="F:ubiquitin protein ligase activity"/>
    <property type="evidence" value="ECO:0007669"/>
    <property type="project" value="UniProtKB-EC"/>
</dbReference>
<evidence type="ECO:0000256" key="8">
    <source>
        <dbReference type="ARBA" id="ARBA00022723"/>
    </source>
</evidence>
<dbReference type="Proteomes" id="UP000594454">
    <property type="component" value="Chromosome 1"/>
</dbReference>
<name>A0A7R8UCB6_HERIL</name>
<evidence type="ECO:0000259" key="14">
    <source>
        <dbReference type="PROSITE" id="PS50089"/>
    </source>
</evidence>
<feature type="compositionally biased region" description="Polar residues" evidence="13">
    <location>
        <begin position="650"/>
        <end position="663"/>
    </location>
</feature>
<feature type="region of interest" description="Disordered" evidence="13">
    <location>
        <begin position="376"/>
        <end position="400"/>
    </location>
</feature>
<dbReference type="PANTHER" id="PTHR22938">
    <property type="entry name" value="ZINC FINGER PROTEIN 598"/>
    <property type="match status" value="1"/>
</dbReference>
<comment type="similarity">
    <text evidence="11">Belongs to the ZNF598/HEL2 family.</text>
</comment>
<dbReference type="Pfam" id="PF23202">
    <property type="entry name" value="PAH_ZNF598"/>
    <property type="match status" value="1"/>
</dbReference>
<evidence type="ECO:0000256" key="11">
    <source>
        <dbReference type="ARBA" id="ARBA00035113"/>
    </source>
</evidence>
<proteinExistence type="inferred from homology"/>
<keyword evidence="5" id="KW-0963">Cytoplasm</keyword>
<evidence type="ECO:0000256" key="10">
    <source>
        <dbReference type="ARBA" id="ARBA00022833"/>
    </source>
</evidence>
<dbReference type="OMA" id="FYCDICT"/>
<feature type="compositionally biased region" description="Basic and acidic residues" evidence="13">
    <location>
        <begin position="629"/>
        <end position="649"/>
    </location>
</feature>
<comment type="subcellular location">
    <subcellularLocation>
        <location evidence="2">Cytoplasm</location>
    </subcellularLocation>
</comment>
<evidence type="ECO:0000256" key="2">
    <source>
        <dbReference type="ARBA" id="ARBA00004496"/>
    </source>
</evidence>
<dbReference type="SUPFAM" id="SSF57850">
    <property type="entry name" value="RING/U-box"/>
    <property type="match status" value="1"/>
</dbReference>
<keyword evidence="7" id="KW-0808">Transferase</keyword>
<feature type="compositionally biased region" description="Basic and acidic residues" evidence="13">
    <location>
        <begin position="542"/>
        <end position="562"/>
    </location>
</feature>
<dbReference type="GO" id="GO:0008270">
    <property type="term" value="F:zinc ion binding"/>
    <property type="evidence" value="ECO:0007669"/>
    <property type="project" value="UniProtKB-KW"/>
</dbReference>
<comment type="catalytic activity">
    <reaction evidence="1">
        <text>S-ubiquitinyl-[E2 ubiquitin-conjugating enzyme]-L-cysteine + [acceptor protein]-L-lysine = [E2 ubiquitin-conjugating enzyme]-L-cysteine + N(6)-ubiquitinyl-[acceptor protein]-L-lysine.</text>
        <dbReference type="EC" id="2.3.2.27"/>
    </reaction>
</comment>
<evidence type="ECO:0000256" key="12">
    <source>
        <dbReference type="PROSITE-ProRule" id="PRU00175"/>
    </source>
</evidence>
<dbReference type="InParanoid" id="A0A7R8UCB6"/>
<dbReference type="PANTHER" id="PTHR22938:SF0">
    <property type="entry name" value="E3 UBIQUITIN-PROTEIN LIGASE ZNF598"/>
    <property type="match status" value="1"/>
</dbReference>
<comment type="pathway">
    <text evidence="3">Protein modification; protein ubiquitination.</text>
</comment>
<reference evidence="15 16" key="1">
    <citation type="submission" date="2020-11" db="EMBL/GenBank/DDBJ databases">
        <authorList>
            <person name="Wallbank WR R."/>
            <person name="Pardo Diaz C."/>
            <person name="Kozak K."/>
            <person name="Martin S."/>
            <person name="Jiggins C."/>
            <person name="Moest M."/>
            <person name="Warren A I."/>
            <person name="Generalovic N T."/>
            <person name="Byers J.R.P. K."/>
            <person name="Montejo-Kovacevich G."/>
            <person name="Yen C E."/>
        </authorList>
    </citation>
    <scope>NUCLEOTIDE SEQUENCE [LARGE SCALE GENOMIC DNA]</scope>
</reference>
<feature type="compositionally biased region" description="Polar residues" evidence="13">
    <location>
        <begin position="672"/>
        <end position="682"/>
    </location>
</feature>
<keyword evidence="9 12" id="KW-0863">Zinc-finger</keyword>
<dbReference type="Gene3D" id="3.30.40.10">
    <property type="entry name" value="Zinc/RING finger domain, C3HC4 (zinc finger)"/>
    <property type="match status" value="1"/>
</dbReference>
<keyword evidence="8" id="KW-0479">Metal-binding</keyword>
<feature type="compositionally biased region" description="Low complexity" evidence="13">
    <location>
        <begin position="702"/>
        <end position="715"/>
    </location>
</feature>
<dbReference type="OrthoDB" id="3838338at2759"/>
<feature type="compositionally biased region" description="Basic and acidic residues" evidence="13">
    <location>
        <begin position="607"/>
        <end position="621"/>
    </location>
</feature>
<dbReference type="CDD" id="cd16615">
    <property type="entry name" value="RING-HC_ZNF598"/>
    <property type="match status" value="1"/>
</dbReference>
<gene>
    <name evidence="15" type="ORF">HERILL_LOCUS1430</name>
</gene>
<keyword evidence="16" id="KW-1185">Reference proteome</keyword>
<organism evidence="15 16">
    <name type="scientific">Hermetia illucens</name>
    <name type="common">Black soldier fly</name>
    <dbReference type="NCBI Taxonomy" id="343691"/>
    <lineage>
        <taxon>Eukaryota</taxon>
        <taxon>Metazoa</taxon>
        <taxon>Ecdysozoa</taxon>
        <taxon>Arthropoda</taxon>
        <taxon>Hexapoda</taxon>
        <taxon>Insecta</taxon>
        <taxon>Pterygota</taxon>
        <taxon>Neoptera</taxon>
        <taxon>Endopterygota</taxon>
        <taxon>Diptera</taxon>
        <taxon>Brachycera</taxon>
        <taxon>Stratiomyomorpha</taxon>
        <taxon>Stratiomyidae</taxon>
        <taxon>Hermetiinae</taxon>
        <taxon>Hermetia</taxon>
    </lineage>
</organism>
<feature type="compositionally biased region" description="Polar residues" evidence="13">
    <location>
        <begin position="447"/>
        <end position="463"/>
    </location>
</feature>
<dbReference type="GO" id="GO:0016567">
    <property type="term" value="P:protein ubiquitination"/>
    <property type="evidence" value="ECO:0007669"/>
    <property type="project" value="TreeGrafter"/>
</dbReference>
<feature type="region of interest" description="Disordered" evidence="13">
    <location>
        <begin position="426"/>
        <end position="463"/>
    </location>
</feature>
<evidence type="ECO:0000313" key="16">
    <source>
        <dbReference type="Proteomes" id="UP000594454"/>
    </source>
</evidence>
<keyword evidence="6" id="KW-0597">Phosphoprotein</keyword>
<dbReference type="EMBL" id="LR899009">
    <property type="protein sequence ID" value="CAD7078145.1"/>
    <property type="molecule type" value="Genomic_DNA"/>
</dbReference>
<dbReference type="Pfam" id="PF25447">
    <property type="entry name" value="RING_ZNF598"/>
    <property type="match status" value="1"/>
</dbReference>
<dbReference type="InterPro" id="IPR041888">
    <property type="entry name" value="RING-HC_ZNF598/HEL2"/>
</dbReference>
<dbReference type="PROSITE" id="PS00028">
    <property type="entry name" value="ZINC_FINGER_C2H2_1"/>
    <property type="match status" value="1"/>
</dbReference>
<dbReference type="FunCoup" id="A0A7R8UCB6">
    <property type="interactions" value="278"/>
</dbReference>
<dbReference type="InterPro" id="IPR013087">
    <property type="entry name" value="Znf_C2H2_type"/>
</dbReference>
<feature type="compositionally biased region" description="Polar residues" evidence="13">
    <location>
        <begin position="570"/>
        <end position="581"/>
    </location>
</feature>
<dbReference type="SMART" id="SM00355">
    <property type="entry name" value="ZnF_C2H2"/>
    <property type="match status" value="5"/>
</dbReference>
<dbReference type="InterPro" id="IPR044288">
    <property type="entry name" value="ZNF598/HEL2"/>
</dbReference>
<evidence type="ECO:0000256" key="9">
    <source>
        <dbReference type="ARBA" id="ARBA00022771"/>
    </source>
</evidence>
<feature type="region of interest" description="Disordered" evidence="13">
    <location>
        <begin position="542"/>
        <end position="733"/>
    </location>
</feature>
<evidence type="ECO:0000256" key="13">
    <source>
        <dbReference type="SAM" id="MobiDB-lite"/>
    </source>
</evidence>
<feature type="region of interest" description="Disordered" evidence="13">
    <location>
        <begin position="476"/>
        <end position="502"/>
    </location>
</feature>
<feature type="compositionally biased region" description="Polar residues" evidence="13">
    <location>
        <begin position="426"/>
        <end position="437"/>
    </location>
</feature>
<dbReference type="Pfam" id="PF23230">
    <property type="entry name" value="zf-C2H2_13"/>
    <property type="match status" value="1"/>
</dbReference>
<dbReference type="InterPro" id="IPR001841">
    <property type="entry name" value="Znf_RING"/>
</dbReference>
<dbReference type="EC" id="2.3.2.27" evidence="4"/>
<feature type="compositionally biased region" description="Polar residues" evidence="13">
    <location>
        <begin position="382"/>
        <end position="399"/>
    </location>
</feature>
<sequence length="910" mass="102651">MSGQRQVRQKANDNLNASGDNLDSTCVVCFKNVEIYSIGECDHPVCYECSTRMRVLCQQNECPICRQGLSKVIFTSEKKSYRELEATNRSEYYNKKYKICFASIQIQKAFYELLDHPCPKCEDRSFSSFDTLKDHVRKEHELFYCDICTENLKIFSFERKCYNRQELGLHRRKGDPDNTSHRGHPLCEYCDCRYLDRDELFRHLRREHYFCHFCDADGANHFYSNVEALRGHFRDEHFLCEEGDCAREQFTAVFRTEIDFKAHIANVHGKSMGKLQAKQARTLQLEITLGPRGRGQQEHTSAHLRSRGNNDYADEPQYTQSAPVQNARVIDARNEQEFPSLGGAGASSGVTLVPGATMSIRAKAFGPAGLARTKENFPALGNSGNSKSDTGPSLQNNSKLGKPVSAILKNQNMAHKPNVHVIHVSNRPNMSTKQPPNQKDFPALPGSSRSQNNVNHTLPQSSSALGLNQIANKQRTQASEQSKSQVKFSQKENKHAKRMEEDFIPSNSAINLSAVSAKHRSLVDDYVSVVQPNSKIALVQKEEAKQTKKDNVDAPVRLDTRDFPALGGSTPLSESLWVKSQKQQDRDNRKSKVAPPPLLPSNSESFNPRKNEKKDKKKTLEAENQGGSQKEKKQNKTAERKQNDMKKSENTSNKANDTKQNTKQAKEKKSPDNNNEIKTMNKNKTKDRESNVIDLGNHNDLGSIGYSSSSSSIMSAPPGFDSKVNETKQSAPPGFKSVTLNSIAKPTNNMTFTNSLGENFSIVPNHQYLPPPDSIRRNQELVHHFQSALKSPEAVAEFRFISQKFREGLYKPSAFFEHCQAALRDKFDDIFPELMVLLPDISKQQELYLVYSQHLNSLFATPKQQKIKSMLSVCKTCKQIIITYDLMAHMLAHNLDSNFPTLNNVKSTPA</sequence>
<feature type="domain" description="RING-type" evidence="14">
    <location>
        <begin position="26"/>
        <end position="66"/>
    </location>
</feature>
<dbReference type="GO" id="GO:0005737">
    <property type="term" value="C:cytoplasm"/>
    <property type="evidence" value="ECO:0007669"/>
    <property type="project" value="UniProtKB-SubCell"/>
</dbReference>
<accession>A0A7R8UCB6</accession>
<dbReference type="GO" id="GO:0072344">
    <property type="term" value="P:rescue of stalled ribosome"/>
    <property type="evidence" value="ECO:0007669"/>
    <property type="project" value="InterPro"/>
</dbReference>
<protein>
    <recommendedName>
        <fullName evidence="4">RING-type E3 ubiquitin transferase</fullName>
        <ecNumber evidence="4">2.3.2.27</ecNumber>
    </recommendedName>
</protein>
<evidence type="ECO:0000256" key="6">
    <source>
        <dbReference type="ARBA" id="ARBA00022553"/>
    </source>
</evidence>
<feature type="compositionally biased region" description="Basic and acidic residues" evidence="13">
    <location>
        <begin position="489"/>
        <end position="501"/>
    </location>
</feature>
<dbReference type="AlphaFoldDB" id="A0A7R8UCB6"/>
<dbReference type="InterPro" id="IPR056437">
    <property type="entry name" value="Znf-C2H2_ZNF598/HEL2"/>
</dbReference>
<dbReference type="GO" id="GO:0043022">
    <property type="term" value="F:ribosome binding"/>
    <property type="evidence" value="ECO:0007669"/>
    <property type="project" value="TreeGrafter"/>
</dbReference>